<keyword evidence="2" id="KW-1185">Reference proteome</keyword>
<dbReference type="EMBL" id="BOOC01000002">
    <property type="protein sequence ID" value="GIH37555.1"/>
    <property type="molecule type" value="Genomic_DNA"/>
</dbReference>
<sequence>MRYKAMFVTGLAVGYVLGTRAGRERYEQIKRFAQRVADSPSVQEAAGLVGAQASKVAGKAKDLAGDRLGAKVPFLRRQESWETDRVGAATGWPSTDPDRLT</sequence>
<evidence type="ECO:0000313" key="2">
    <source>
        <dbReference type="Proteomes" id="UP000603904"/>
    </source>
</evidence>
<gene>
    <name evidence="1" type="ORF">Mco01_05550</name>
</gene>
<dbReference type="RefSeq" id="WP_239103285.1">
    <property type="nucleotide sequence ID" value="NZ_BAAAGP010000001.1"/>
</dbReference>
<name>A0ABQ4FRX3_9ACTN</name>
<proteinExistence type="predicted"/>
<comment type="caution">
    <text evidence="1">The sequence shown here is derived from an EMBL/GenBank/DDBJ whole genome shotgun (WGS) entry which is preliminary data.</text>
</comment>
<accession>A0ABQ4FRX3</accession>
<dbReference type="Proteomes" id="UP000603904">
    <property type="component" value="Unassembled WGS sequence"/>
</dbReference>
<reference evidence="1 2" key="1">
    <citation type="submission" date="2021-01" db="EMBL/GenBank/DDBJ databases">
        <title>Whole genome shotgun sequence of Microbispora corallina NBRC 16416.</title>
        <authorList>
            <person name="Komaki H."/>
            <person name="Tamura T."/>
        </authorList>
    </citation>
    <scope>NUCLEOTIDE SEQUENCE [LARGE SCALE GENOMIC DNA]</scope>
    <source>
        <strain evidence="1 2">NBRC 16416</strain>
    </source>
</reference>
<protein>
    <recommendedName>
        <fullName evidence="3">YtxH domain-containing protein</fullName>
    </recommendedName>
</protein>
<evidence type="ECO:0000313" key="1">
    <source>
        <dbReference type="EMBL" id="GIH37555.1"/>
    </source>
</evidence>
<organism evidence="1 2">
    <name type="scientific">Microbispora corallina</name>
    <dbReference type="NCBI Taxonomy" id="83302"/>
    <lineage>
        <taxon>Bacteria</taxon>
        <taxon>Bacillati</taxon>
        <taxon>Actinomycetota</taxon>
        <taxon>Actinomycetes</taxon>
        <taxon>Streptosporangiales</taxon>
        <taxon>Streptosporangiaceae</taxon>
        <taxon>Microbispora</taxon>
    </lineage>
</organism>
<evidence type="ECO:0008006" key="3">
    <source>
        <dbReference type="Google" id="ProtNLM"/>
    </source>
</evidence>